<dbReference type="InterPro" id="IPR058163">
    <property type="entry name" value="LysR-type_TF_proteobact-type"/>
</dbReference>
<evidence type="ECO:0000256" key="2">
    <source>
        <dbReference type="ARBA" id="ARBA00023015"/>
    </source>
</evidence>
<keyword evidence="4" id="KW-0804">Transcription</keyword>
<dbReference type="InterPro" id="IPR036388">
    <property type="entry name" value="WH-like_DNA-bd_sf"/>
</dbReference>
<dbReference type="PANTHER" id="PTHR30537:SF3">
    <property type="entry name" value="TRANSCRIPTIONAL REGULATORY PROTEIN"/>
    <property type="match status" value="1"/>
</dbReference>
<dbReference type="AlphaFoldDB" id="A0A0F9JSI7"/>
<dbReference type="InterPro" id="IPR036390">
    <property type="entry name" value="WH_DNA-bd_sf"/>
</dbReference>
<proteinExistence type="inferred from homology"/>
<keyword evidence="3" id="KW-0238">DNA-binding</keyword>
<dbReference type="Gene3D" id="1.10.10.10">
    <property type="entry name" value="Winged helix-like DNA-binding domain superfamily/Winged helix DNA-binding domain"/>
    <property type="match status" value="1"/>
</dbReference>
<keyword evidence="2" id="KW-0805">Transcription regulation</keyword>
<protein>
    <recommendedName>
        <fullName evidence="5">HTH lysR-type domain-containing protein</fullName>
    </recommendedName>
</protein>
<dbReference type="GO" id="GO:0006351">
    <property type="term" value="P:DNA-templated transcription"/>
    <property type="evidence" value="ECO:0007669"/>
    <property type="project" value="TreeGrafter"/>
</dbReference>
<feature type="domain" description="HTH lysR-type" evidence="5">
    <location>
        <begin position="2"/>
        <end position="59"/>
    </location>
</feature>
<comment type="similarity">
    <text evidence="1">Belongs to the LysR transcriptional regulatory family.</text>
</comment>
<dbReference type="PROSITE" id="PS50931">
    <property type="entry name" value="HTH_LYSR"/>
    <property type="match status" value="1"/>
</dbReference>
<comment type="caution">
    <text evidence="6">The sequence shown here is derived from an EMBL/GenBank/DDBJ whole genome shotgun (WGS) entry which is preliminary data.</text>
</comment>
<gene>
    <name evidence="6" type="ORF">LCGC14_1417200</name>
</gene>
<reference evidence="6" key="1">
    <citation type="journal article" date="2015" name="Nature">
        <title>Complex archaea that bridge the gap between prokaryotes and eukaryotes.</title>
        <authorList>
            <person name="Spang A."/>
            <person name="Saw J.H."/>
            <person name="Jorgensen S.L."/>
            <person name="Zaremba-Niedzwiedzka K."/>
            <person name="Martijn J."/>
            <person name="Lind A.E."/>
            <person name="van Eijk R."/>
            <person name="Schleper C."/>
            <person name="Guy L."/>
            <person name="Ettema T.J."/>
        </authorList>
    </citation>
    <scope>NUCLEOTIDE SEQUENCE</scope>
</reference>
<evidence type="ECO:0000259" key="5">
    <source>
        <dbReference type="PROSITE" id="PS50931"/>
    </source>
</evidence>
<sequence>MLDWDDIRIFLAVAREGSTLAASRKLNINQTTVGRRMQALETALGLTLFERDTRGYTLTAQGRNMLEVAASMGEAAESVKTRANQLGRASSGKIRVTAAHSSMAHWMLPLISEYHKINPDLQFETNSAESYISLENGEADVALRAADKISGDTLVVRKLPPVRWGIYCSKSYLAANGMPRSIEELKEHPYLRFPDAMVKGVQAMSYVDQHLDKSKIVSTVDSVVSMAASLRTEEAVGALPCVEGDQSSELLMCFTDNRMQSGLWLVASKEAYQEPRVRKFMKFIGEKFPQDGRKANF</sequence>
<dbReference type="InterPro" id="IPR005119">
    <property type="entry name" value="LysR_subst-bd"/>
</dbReference>
<dbReference type="PANTHER" id="PTHR30537">
    <property type="entry name" value="HTH-TYPE TRANSCRIPTIONAL REGULATOR"/>
    <property type="match status" value="1"/>
</dbReference>
<dbReference type="InterPro" id="IPR000847">
    <property type="entry name" value="LysR_HTH_N"/>
</dbReference>
<dbReference type="Gene3D" id="3.40.190.290">
    <property type="match status" value="1"/>
</dbReference>
<evidence type="ECO:0000256" key="1">
    <source>
        <dbReference type="ARBA" id="ARBA00009437"/>
    </source>
</evidence>
<dbReference type="GO" id="GO:0003700">
    <property type="term" value="F:DNA-binding transcription factor activity"/>
    <property type="evidence" value="ECO:0007669"/>
    <property type="project" value="InterPro"/>
</dbReference>
<dbReference type="GO" id="GO:0043565">
    <property type="term" value="F:sequence-specific DNA binding"/>
    <property type="evidence" value="ECO:0007669"/>
    <property type="project" value="TreeGrafter"/>
</dbReference>
<dbReference type="Pfam" id="PF03466">
    <property type="entry name" value="LysR_substrate"/>
    <property type="match status" value="1"/>
</dbReference>
<dbReference type="Pfam" id="PF00126">
    <property type="entry name" value="HTH_1"/>
    <property type="match status" value="1"/>
</dbReference>
<organism evidence="6">
    <name type="scientific">marine sediment metagenome</name>
    <dbReference type="NCBI Taxonomy" id="412755"/>
    <lineage>
        <taxon>unclassified sequences</taxon>
        <taxon>metagenomes</taxon>
        <taxon>ecological metagenomes</taxon>
    </lineage>
</organism>
<evidence type="ECO:0000313" key="6">
    <source>
        <dbReference type="EMBL" id="KKM72769.1"/>
    </source>
</evidence>
<accession>A0A0F9JSI7</accession>
<name>A0A0F9JSI7_9ZZZZ</name>
<dbReference type="EMBL" id="LAZR01009408">
    <property type="protein sequence ID" value="KKM72769.1"/>
    <property type="molecule type" value="Genomic_DNA"/>
</dbReference>
<evidence type="ECO:0000256" key="4">
    <source>
        <dbReference type="ARBA" id="ARBA00023163"/>
    </source>
</evidence>
<dbReference type="SUPFAM" id="SSF46785">
    <property type="entry name" value="Winged helix' DNA-binding domain"/>
    <property type="match status" value="1"/>
</dbReference>
<evidence type="ECO:0000256" key="3">
    <source>
        <dbReference type="ARBA" id="ARBA00023125"/>
    </source>
</evidence>
<dbReference type="SUPFAM" id="SSF53850">
    <property type="entry name" value="Periplasmic binding protein-like II"/>
    <property type="match status" value="1"/>
</dbReference>